<dbReference type="AlphaFoldDB" id="A0A7J7G3X8"/>
<keyword evidence="2" id="KW-0472">Membrane</keyword>
<dbReference type="EMBL" id="JACBKZ010000013">
    <property type="protein sequence ID" value="KAF5935443.1"/>
    <property type="molecule type" value="Genomic_DNA"/>
</dbReference>
<evidence type="ECO:0000313" key="4">
    <source>
        <dbReference type="Proteomes" id="UP000593564"/>
    </source>
</evidence>
<dbReference type="Pfam" id="PF04258">
    <property type="entry name" value="Peptidase_A22B"/>
    <property type="match status" value="1"/>
</dbReference>
<feature type="transmembrane region" description="Helical" evidence="2">
    <location>
        <begin position="98"/>
        <end position="115"/>
    </location>
</feature>
<evidence type="ECO:0000256" key="1">
    <source>
        <dbReference type="ARBA" id="ARBA00022670"/>
    </source>
</evidence>
<sequence length="210" mass="24132">MELCEQPDLTEKLLYVSAFVRTSGRGFKRTEELFIEVPFIGAVSYLTLVVSPFCIAFAVVWAVYRNISFAWIGQDVLLYAICQCVWCAVWMLQQIWHVLGLVVLWCELCCLWLVSRQLTIFWRKLRSTLHNSKIDEPKSMSSLCMPSFSKFMQRSNNDIFLLSLLQSGNCIDNYNSSDRVCTKSQGNDSESIKSIKITMLNLKLEAVEAR</sequence>
<keyword evidence="4" id="KW-1185">Reference proteome</keyword>
<comment type="caution">
    <text evidence="3">The sequence shown here is derived from an EMBL/GenBank/DDBJ whole genome shotgun (WGS) entry which is preliminary data.</text>
</comment>
<keyword evidence="1" id="KW-0378">Hydrolase</keyword>
<gene>
    <name evidence="3" type="ORF">HYC85_026572</name>
</gene>
<feature type="transmembrane region" description="Helical" evidence="2">
    <location>
        <begin position="39"/>
        <end position="64"/>
    </location>
</feature>
<protein>
    <submittedName>
        <fullName evidence="3">Uncharacterized protein</fullName>
    </submittedName>
</protein>
<evidence type="ECO:0000256" key="2">
    <source>
        <dbReference type="SAM" id="Phobius"/>
    </source>
</evidence>
<organism evidence="3 4">
    <name type="scientific">Camellia sinensis</name>
    <name type="common">Tea plant</name>
    <name type="synonym">Thea sinensis</name>
    <dbReference type="NCBI Taxonomy" id="4442"/>
    <lineage>
        <taxon>Eukaryota</taxon>
        <taxon>Viridiplantae</taxon>
        <taxon>Streptophyta</taxon>
        <taxon>Embryophyta</taxon>
        <taxon>Tracheophyta</taxon>
        <taxon>Spermatophyta</taxon>
        <taxon>Magnoliopsida</taxon>
        <taxon>eudicotyledons</taxon>
        <taxon>Gunneridae</taxon>
        <taxon>Pentapetalae</taxon>
        <taxon>asterids</taxon>
        <taxon>Ericales</taxon>
        <taxon>Theaceae</taxon>
        <taxon>Camellia</taxon>
    </lineage>
</organism>
<proteinExistence type="predicted"/>
<keyword evidence="2" id="KW-1133">Transmembrane helix</keyword>
<evidence type="ECO:0000313" key="3">
    <source>
        <dbReference type="EMBL" id="KAF5935443.1"/>
    </source>
</evidence>
<reference evidence="4" key="1">
    <citation type="journal article" date="2020" name="Nat. Commun.">
        <title>Genome assembly of wild tea tree DASZ reveals pedigree and selection history of tea varieties.</title>
        <authorList>
            <person name="Zhang W."/>
            <person name="Zhang Y."/>
            <person name="Qiu H."/>
            <person name="Guo Y."/>
            <person name="Wan H."/>
            <person name="Zhang X."/>
            <person name="Scossa F."/>
            <person name="Alseekh S."/>
            <person name="Zhang Q."/>
            <person name="Wang P."/>
            <person name="Xu L."/>
            <person name="Schmidt M.H."/>
            <person name="Jia X."/>
            <person name="Li D."/>
            <person name="Zhu A."/>
            <person name="Guo F."/>
            <person name="Chen W."/>
            <person name="Ni D."/>
            <person name="Usadel B."/>
            <person name="Fernie A.R."/>
            <person name="Wen W."/>
        </authorList>
    </citation>
    <scope>NUCLEOTIDE SEQUENCE [LARGE SCALE GENOMIC DNA]</scope>
    <source>
        <strain evidence="4">cv. G240</strain>
    </source>
</reference>
<dbReference type="InterPro" id="IPR007369">
    <property type="entry name" value="Peptidase_A22B_SPP"/>
</dbReference>
<dbReference type="Proteomes" id="UP000593564">
    <property type="component" value="Unassembled WGS sequence"/>
</dbReference>
<feature type="transmembrane region" description="Helical" evidence="2">
    <location>
        <begin position="76"/>
        <end position="92"/>
    </location>
</feature>
<dbReference type="GO" id="GO:0042500">
    <property type="term" value="F:aspartic endopeptidase activity, intramembrane cleaving"/>
    <property type="evidence" value="ECO:0007669"/>
    <property type="project" value="InterPro"/>
</dbReference>
<keyword evidence="1" id="KW-0645">Protease</keyword>
<keyword evidence="2" id="KW-0812">Transmembrane</keyword>
<name>A0A7J7G3X8_CAMSI</name>
<dbReference type="GO" id="GO:0016020">
    <property type="term" value="C:membrane"/>
    <property type="evidence" value="ECO:0007669"/>
    <property type="project" value="InterPro"/>
</dbReference>
<accession>A0A7J7G3X8</accession>
<reference evidence="3 4" key="2">
    <citation type="submission" date="2020-07" db="EMBL/GenBank/DDBJ databases">
        <title>Genome assembly of wild tea tree DASZ reveals pedigree and selection history of tea varieties.</title>
        <authorList>
            <person name="Zhang W."/>
        </authorList>
    </citation>
    <scope>NUCLEOTIDE SEQUENCE [LARGE SCALE GENOMIC DNA]</scope>
    <source>
        <strain evidence="4">cv. G240</strain>
        <tissue evidence="3">Leaf</tissue>
    </source>
</reference>
<dbReference type="GO" id="GO:0006508">
    <property type="term" value="P:proteolysis"/>
    <property type="evidence" value="ECO:0007669"/>
    <property type="project" value="UniProtKB-KW"/>
</dbReference>